<feature type="domain" description="VTT" evidence="2">
    <location>
        <begin position="24"/>
        <end position="137"/>
    </location>
</feature>
<dbReference type="Pfam" id="PF09335">
    <property type="entry name" value="VTT_dom"/>
    <property type="match status" value="1"/>
</dbReference>
<dbReference type="InterPro" id="IPR051311">
    <property type="entry name" value="DedA_domain"/>
</dbReference>
<proteinExistence type="predicted"/>
<evidence type="ECO:0000313" key="4">
    <source>
        <dbReference type="Proteomes" id="UP000298646"/>
    </source>
</evidence>
<dbReference type="AlphaFoldDB" id="A0AAE6BM12"/>
<dbReference type="EMBL" id="CP039907">
    <property type="protein sequence ID" value="QCM00027.1"/>
    <property type="molecule type" value="Genomic_DNA"/>
</dbReference>
<dbReference type="PANTHER" id="PTHR42709:SF4">
    <property type="entry name" value="INNER MEMBRANE PROTEIN YQAA"/>
    <property type="match status" value="1"/>
</dbReference>
<evidence type="ECO:0000259" key="2">
    <source>
        <dbReference type="Pfam" id="PF09335"/>
    </source>
</evidence>
<feature type="transmembrane region" description="Helical" evidence="1">
    <location>
        <begin position="38"/>
        <end position="58"/>
    </location>
</feature>
<feature type="transmembrane region" description="Helical" evidence="1">
    <location>
        <begin position="118"/>
        <end position="141"/>
    </location>
</feature>
<keyword evidence="1" id="KW-0472">Membrane</keyword>
<reference evidence="3 4" key="1">
    <citation type="submission" date="2019-04" db="EMBL/GenBank/DDBJ databases">
        <title>Complete genome sequence of Agrobacterium tumefaciens CFBP6624.</title>
        <authorList>
            <person name="Haryono M."/>
            <person name="Lin Y.-C."/>
            <person name="Lai E.-M."/>
            <person name="Kuo C.-H."/>
        </authorList>
    </citation>
    <scope>NUCLEOTIDE SEQUENCE [LARGE SCALE GENOMIC DNA]</scope>
    <source>
        <strain evidence="3 4">CFBP6624</strain>
    </source>
</reference>
<dbReference type="Proteomes" id="UP000298646">
    <property type="component" value="Chromosome circular"/>
</dbReference>
<keyword evidence="1" id="KW-0812">Transmembrane</keyword>
<dbReference type="InterPro" id="IPR032816">
    <property type="entry name" value="VTT_dom"/>
</dbReference>
<evidence type="ECO:0000256" key="1">
    <source>
        <dbReference type="SAM" id="Phobius"/>
    </source>
</evidence>
<dbReference type="PANTHER" id="PTHR42709">
    <property type="entry name" value="ALKALINE PHOSPHATASE LIKE PROTEIN"/>
    <property type="match status" value="1"/>
</dbReference>
<sequence length="142" mass="15326">MTAYIGLFFTALVAATILPAQSEALLVVLLVTGEYSVIALIAVASLGNVLGSVINWTLGRGLEKFRDRRWFPVSEATLEKAQGWYRHYGKWSLLASWIPIIGDPITVAAGVLKEPLPMFILLVSIAKIGRYAVLAVATLGLA</sequence>
<dbReference type="RefSeq" id="WP_137084576.1">
    <property type="nucleotide sequence ID" value="NZ_CP039907.1"/>
</dbReference>
<organism evidence="3 4">
    <name type="scientific">Agrobacterium tumefaciens</name>
    <dbReference type="NCBI Taxonomy" id="358"/>
    <lineage>
        <taxon>Bacteria</taxon>
        <taxon>Pseudomonadati</taxon>
        <taxon>Pseudomonadota</taxon>
        <taxon>Alphaproteobacteria</taxon>
        <taxon>Hyphomicrobiales</taxon>
        <taxon>Rhizobiaceae</taxon>
        <taxon>Rhizobium/Agrobacterium group</taxon>
        <taxon>Agrobacterium</taxon>
        <taxon>Agrobacterium tumefaciens complex</taxon>
    </lineage>
</organism>
<protein>
    <submittedName>
        <fullName evidence="3">DedA family protein</fullName>
    </submittedName>
</protein>
<evidence type="ECO:0000313" key="3">
    <source>
        <dbReference type="EMBL" id="QCM00027.1"/>
    </source>
</evidence>
<name>A0AAE6BM12_AGRTU</name>
<gene>
    <name evidence="3" type="ORF">CFBP6624_07690</name>
</gene>
<keyword evidence="1" id="KW-1133">Transmembrane helix</keyword>
<accession>A0AAE6BM12</accession>